<feature type="chain" id="PRO_5016323257" evidence="12">
    <location>
        <begin position="19"/>
        <end position="775"/>
    </location>
</feature>
<evidence type="ECO:0000256" key="10">
    <source>
        <dbReference type="PROSITE-ProRule" id="PRU01360"/>
    </source>
</evidence>
<dbReference type="RefSeq" id="WP_109617582.1">
    <property type="nucleotide sequence ID" value="NZ_QGDO01000002.1"/>
</dbReference>
<evidence type="ECO:0000256" key="3">
    <source>
        <dbReference type="ARBA" id="ARBA00022452"/>
    </source>
</evidence>
<dbReference type="Pfam" id="PF00593">
    <property type="entry name" value="TonB_dep_Rec_b-barrel"/>
    <property type="match status" value="1"/>
</dbReference>
<dbReference type="InterPro" id="IPR036942">
    <property type="entry name" value="Beta-barrel_TonB_sf"/>
</dbReference>
<dbReference type="Gene3D" id="2.40.170.20">
    <property type="entry name" value="TonB-dependent receptor, beta-barrel domain"/>
    <property type="match status" value="1"/>
</dbReference>
<feature type="signal peptide" evidence="12">
    <location>
        <begin position="1"/>
        <end position="18"/>
    </location>
</feature>
<evidence type="ECO:0000256" key="5">
    <source>
        <dbReference type="ARBA" id="ARBA00022729"/>
    </source>
</evidence>
<keyword evidence="3 10" id="KW-1134">Transmembrane beta strand</keyword>
<evidence type="ECO:0000256" key="11">
    <source>
        <dbReference type="RuleBase" id="RU003357"/>
    </source>
</evidence>
<keyword evidence="6 11" id="KW-0798">TonB box</keyword>
<dbReference type="OrthoDB" id="9812892at2"/>
<comment type="similarity">
    <text evidence="10 11">Belongs to the TonB-dependent receptor family.</text>
</comment>
<evidence type="ECO:0000256" key="1">
    <source>
        <dbReference type="ARBA" id="ARBA00004571"/>
    </source>
</evidence>
<dbReference type="InterPro" id="IPR039426">
    <property type="entry name" value="TonB-dep_rcpt-like"/>
</dbReference>
<reference evidence="15 16" key="1">
    <citation type="submission" date="2018-03" db="EMBL/GenBank/DDBJ databases">
        <title>Genomic Encyclopedia of Archaeal and Bacterial Type Strains, Phase II (KMG-II): from individual species to whole genera.</title>
        <authorList>
            <person name="Goeker M."/>
        </authorList>
    </citation>
    <scope>NUCLEOTIDE SEQUENCE [LARGE SCALE GENOMIC DNA]</scope>
    <source>
        <strain evidence="15 16">DSM 28229</strain>
    </source>
</reference>
<keyword evidence="9 10" id="KW-0998">Cell outer membrane</keyword>
<dbReference type="AlphaFoldDB" id="A0A315ZDL0"/>
<sequence>MKQLKLLLFTLLPVLTFAQTGNIKGSISFEKEAAIGGYVKLENTNFQTVVSNDGSFKLKNIPYGEYRLLASFVGAQEYTQVILLNKPQLNINIDLQASIDELSTVTVVGKSEAQLKKEESIKIESIQIGKVVGQVKDISHAIDRMTGVRVQSSGSMGDRAQISLNGLTGYAVRTYKDGMPFEFLYPSLSLTNIPLVNLKRIDVYKGVVPVEVGSDAMAGAVNLVSDYKDFNFFNTSYSIGSFNTHQFSATNNYVSNNGLIFNTTVAYNYSANNYKMTADVYDPNTYTEEEKEIERFHDAYQLFYTDLSLVVKSKSWADLFKLQLNYSDVYKEAQNGVILGNTPYGEAFYESDNYNFNILYQKKLTDKLKLNNDFVYAHEKLFTHDTSVYVYSWEGKVVDIDPERKAGEIIDEPILSRRFTNSIVDRFSLQYQLSDHDLFSISLLYADQSIHGRDEMKPIEEDPLQDTQSLLKNISGIEYTRKLFNERLKLQLAGKHYYYKLEGIDLLEKKVLEENDYYGYYGTLKYQITDQFFVRSSYEKGVRIPNLYEVFGNGLNVVPNGNLEPEKSDNLNLGINYKKVISDAFSFAFDLSAFIRDQKDLIYLIPDRDISNYENQRGVEVKGTETELTINFLKKFRYSANLTKMQILISEINDGNISNNWEVGQPFQNRPTFFTNQNLEFREEGLINKEDKLRLFINYKFVDTFNYLREGKIRNDDNWVPTQHRVDIGISYTYNRFNYTANIYNLLDGELYDLYSVPRPGRNFNFRIAYNLNNY</sequence>
<protein>
    <submittedName>
        <fullName evidence="15">Outer membrane receptor protein involved in Fe transport</fullName>
    </submittedName>
</protein>
<dbReference type="GO" id="GO:0044718">
    <property type="term" value="P:siderophore transmembrane transport"/>
    <property type="evidence" value="ECO:0007669"/>
    <property type="project" value="TreeGrafter"/>
</dbReference>
<dbReference type="PANTHER" id="PTHR30069:SF29">
    <property type="entry name" value="HEMOGLOBIN AND HEMOGLOBIN-HAPTOGLOBIN-BINDING PROTEIN 1-RELATED"/>
    <property type="match status" value="1"/>
</dbReference>
<comment type="subcellular location">
    <subcellularLocation>
        <location evidence="1 10">Cell outer membrane</location>
        <topology evidence="1 10">Multi-pass membrane protein</topology>
    </subcellularLocation>
</comment>
<dbReference type="GO" id="GO:0009279">
    <property type="term" value="C:cell outer membrane"/>
    <property type="evidence" value="ECO:0007669"/>
    <property type="project" value="UniProtKB-SubCell"/>
</dbReference>
<dbReference type="Gene3D" id="2.170.130.10">
    <property type="entry name" value="TonB-dependent receptor, plug domain"/>
    <property type="match status" value="1"/>
</dbReference>
<evidence type="ECO:0000256" key="7">
    <source>
        <dbReference type="ARBA" id="ARBA00023136"/>
    </source>
</evidence>
<evidence type="ECO:0000256" key="4">
    <source>
        <dbReference type="ARBA" id="ARBA00022692"/>
    </source>
</evidence>
<feature type="domain" description="TonB-dependent receptor plug" evidence="14">
    <location>
        <begin position="134"/>
        <end position="220"/>
    </location>
</feature>
<evidence type="ECO:0000259" key="14">
    <source>
        <dbReference type="Pfam" id="PF07715"/>
    </source>
</evidence>
<evidence type="ECO:0000256" key="6">
    <source>
        <dbReference type="ARBA" id="ARBA00023077"/>
    </source>
</evidence>
<dbReference type="SUPFAM" id="SSF56935">
    <property type="entry name" value="Porins"/>
    <property type="match status" value="1"/>
</dbReference>
<comment type="caution">
    <text evidence="15">The sequence shown here is derived from an EMBL/GenBank/DDBJ whole genome shotgun (WGS) entry which is preliminary data.</text>
</comment>
<evidence type="ECO:0000256" key="12">
    <source>
        <dbReference type="SAM" id="SignalP"/>
    </source>
</evidence>
<dbReference type="InterPro" id="IPR012910">
    <property type="entry name" value="Plug_dom"/>
</dbReference>
<name>A0A315ZDL0_SEDFL</name>
<dbReference type="InterPro" id="IPR000531">
    <property type="entry name" value="Beta-barrel_TonB"/>
</dbReference>
<dbReference type="PROSITE" id="PS52016">
    <property type="entry name" value="TONB_DEPENDENT_REC_3"/>
    <property type="match status" value="1"/>
</dbReference>
<evidence type="ECO:0000256" key="8">
    <source>
        <dbReference type="ARBA" id="ARBA00023170"/>
    </source>
</evidence>
<dbReference type="GO" id="GO:0015344">
    <property type="term" value="F:siderophore uptake transmembrane transporter activity"/>
    <property type="evidence" value="ECO:0007669"/>
    <property type="project" value="TreeGrafter"/>
</dbReference>
<keyword evidence="5 12" id="KW-0732">Signal</keyword>
<dbReference type="InterPro" id="IPR008969">
    <property type="entry name" value="CarboxyPept-like_regulatory"/>
</dbReference>
<keyword evidence="8 15" id="KW-0675">Receptor</keyword>
<feature type="domain" description="TonB-dependent receptor-like beta-barrel" evidence="13">
    <location>
        <begin position="308"/>
        <end position="746"/>
    </location>
</feature>
<evidence type="ECO:0000256" key="9">
    <source>
        <dbReference type="ARBA" id="ARBA00023237"/>
    </source>
</evidence>
<keyword evidence="2 10" id="KW-0813">Transport</keyword>
<dbReference type="Proteomes" id="UP000245535">
    <property type="component" value="Unassembled WGS sequence"/>
</dbReference>
<evidence type="ECO:0000256" key="2">
    <source>
        <dbReference type="ARBA" id="ARBA00022448"/>
    </source>
</evidence>
<accession>A0A315ZDL0</accession>
<evidence type="ECO:0000259" key="13">
    <source>
        <dbReference type="Pfam" id="PF00593"/>
    </source>
</evidence>
<keyword evidence="7 10" id="KW-0472">Membrane</keyword>
<gene>
    <name evidence="15" type="ORF">BC781_102768</name>
</gene>
<dbReference type="InterPro" id="IPR037066">
    <property type="entry name" value="Plug_dom_sf"/>
</dbReference>
<dbReference type="EMBL" id="QGDO01000002">
    <property type="protein sequence ID" value="PWJ43219.1"/>
    <property type="molecule type" value="Genomic_DNA"/>
</dbReference>
<evidence type="ECO:0000313" key="16">
    <source>
        <dbReference type="Proteomes" id="UP000245535"/>
    </source>
</evidence>
<keyword evidence="4 10" id="KW-0812">Transmembrane</keyword>
<dbReference type="PANTHER" id="PTHR30069">
    <property type="entry name" value="TONB-DEPENDENT OUTER MEMBRANE RECEPTOR"/>
    <property type="match status" value="1"/>
</dbReference>
<keyword evidence="16" id="KW-1185">Reference proteome</keyword>
<dbReference type="Pfam" id="PF07715">
    <property type="entry name" value="Plug"/>
    <property type="match status" value="1"/>
</dbReference>
<evidence type="ECO:0000313" key="15">
    <source>
        <dbReference type="EMBL" id="PWJ43219.1"/>
    </source>
</evidence>
<dbReference type="Pfam" id="PF13715">
    <property type="entry name" value="CarbopepD_reg_2"/>
    <property type="match status" value="1"/>
</dbReference>
<proteinExistence type="inferred from homology"/>
<dbReference type="SUPFAM" id="SSF49464">
    <property type="entry name" value="Carboxypeptidase regulatory domain-like"/>
    <property type="match status" value="1"/>
</dbReference>
<organism evidence="15 16">
    <name type="scientific">Sediminitomix flava</name>
    <dbReference type="NCBI Taxonomy" id="379075"/>
    <lineage>
        <taxon>Bacteria</taxon>
        <taxon>Pseudomonadati</taxon>
        <taxon>Bacteroidota</taxon>
        <taxon>Cytophagia</taxon>
        <taxon>Cytophagales</taxon>
        <taxon>Flammeovirgaceae</taxon>
        <taxon>Sediminitomix</taxon>
    </lineage>
</organism>